<gene>
    <name evidence="3" type="ORF">ACFQ2J_11970</name>
</gene>
<dbReference type="Gene3D" id="3.90.1300.10">
    <property type="entry name" value="Amidase signature (AS) domain"/>
    <property type="match status" value="1"/>
</dbReference>
<dbReference type="PANTHER" id="PTHR11895">
    <property type="entry name" value="TRANSAMIDASE"/>
    <property type="match status" value="1"/>
</dbReference>
<accession>A0ABW3L401</accession>
<comment type="caution">
    <text evidence="3">The sequence shown here is derived from an EMBL/GenBank/DDBJ whole genome shotgun (WGS) entry which is preliminary data.</text>
</comment>
<evidence type="ECO:0000313" key="3">
    <source>
        <dbReference type="EMBL" id="MFD1019893.1"/>
    </source>
</evidence>
<dbReference type="Proteomes" id="UP001596990">
    <property type="component" value="Unassembled WGS sequence"/>
</dbReference>
<dbReference type="PANTHER" id="PTHR11895:SF7">
    <property type="entry name" value="GLUTAMYL-TRNA(GLN) AMIDOTRANSFERASE SUBUNIT A, MITOCHONDRIAL"/>
    <property type="match status" value="1"/>
</dbReference>
<dbReference type="Pfam" id="PF01425">
    <property type="entry name" value="Amidase"/>
    <property type="match status" value="1"/>
</dbReference>
<dbReference type="RefSeq" id="WP_386060546.1">
    <property type="nucleotide sequence ID" value="NZ_JBHTKL010000005.1"/>
</dbReference>
<dbReference type="InterPro" id="IPR000120">
    <property type="entry name" value="Amidase"/>
</dbReference>
<dbReference type="InterPro" id="IPR036928">
    <property type="entry name" value="AS_sf"/>
</dbReference>
<dbReference type="SUPFAM" id="SSF75304">
    <property type="entry name" value="Amidase signature (AS) enzymes"/>
    <property type="match status" value="1"/>
</dbReference>
<dbReference type="EMBL" id="JBHTKL010000005">
    <property type="protein sequence ID" value="MFD1019893.1"/>
    <property type="molecule type" value="Genomic_DNA"/>
</dbReference>
<evidence type="ECO:0000256" key="1">
    <source>
        <dbReference type="ARBA" id="ARBA00009199"/>
    </source>
</evidence>
<dbReference type="InterPro" id="IPR020556">
    <property type="entry name" value="Amidase_CS"/>
</dbReference>
<reference evidence="4" key="1">
    <citation type="journal article" date="2019" name="Int. J. Syst. Evol. Microbiol.">
        <title>The Global Catalogue of Microorganisms (GCM) 10K type strain sequencing project: providing services to taxonomists for standard genome sequencing and annotation.</title>
        <authorList>
            <consortium name="The Broad Institute Genomics Platform"/>
            <consortium name="The Broad Institute Genome Sequencing Center for Infectious Disease"/>
            <person name="Wu L."/>
            <person name="Ma J."/>
        </authorList>
    </citation>
    <scope>NUCLEOTIDE SEQUENCE [LARGE SCALE GENOMIC DNA]</scope>
    <source>
        <strain evidence="4">CCUG 56607</strain>
    </source>
</reference>
<feature type="domain" description="Amidase" evidence="2">
    <location>
        <begin position="29"/>
        <end position="452"/>
    </location>
</feature>
<evidence type="ECO:0000259" key="2">
    <source>
        <dbReference type="Pfam" id="PF01425"/>
    </source>
</evidence>
<dbReference type="PROSITE" id="PS00571">
    <property type="entry name" value="AMIDASES"/>
    <property type="match status" value="1"/>
</dbReference>
<keyword evidence="4" id="KW-1185">Reference proteome</keyword>
<dbReference type="InterPro" id="IPR023631">
    <property type="entry name" value="Amidase_dom"/>
</dbReference>
<organism evidence="3 4">
    <name type="scientific">Thalassobacillus hwangdonensis</name>
    <dbReference type="NCBI Taxonomy" id="546108"/>
    <lineage>
        <taxon>Bacteria</taxon>
        <taxon>Bacillati</taxon>
        <taxon>Bacillota</taxon>
        <taxon>Bacilli</taxon>
        <taxon>Bacillales</taxon>
        <taxon>Bacillaceae</taxon>
        <taxon>Thalassobacillus</taxon>
    </lineage>
</organism>
<name>A0ABW3L401_9BACI</name>
<proteinExistence type="inferred from homology"/>
<evidence type="ECO:0000313" key="4">
    <source>
        <dbReference type="Proteomes" id="UP001596990"/>
    </source>
</evidence>
<comment type="similarity">
    <text evidence="1">Belongs to the amidase family.</text>
</comment>
<sequence>MDTLQRELNQIDGIAQKELVDAKKISQAELTTHYIKQIERWNPKLNAVVHTMFDEALEYAEKGINETSTFSGMPFLIKDLNAVKGHPTTSGSKMMRGHISPQDDGFVQRYRSAGLNFLGKTNTPEFGFLPTTESSFLGIAKNPWNQDLSPGGSSGGAGAAVAAGMIPFAHGSDGGGSIRIPASSCGVFGFKPSRGQVPYSPYMNNYGVNHALTRSVRDSAALLDIVRGKGFGEIYPSLPQSESMTAAAERTPGKLKIGITPDWDGRVKVPEEIHASIKHTAKLLEELGHEVEIASPSFDFDAMADYFVKIWMVGGSVVIKHMAAMQGVHPGEDNLETLTHRVFLEGQQFSATDYEEAKVLSEFEAKKFHAFHQKYDILVTPVLNRLPVAHGELAQKHEPKIDMMYNFTDYCSFTPIANMTGQPAMSMPLCWTADNVPVGVQFTGRLGEDALLYQLASQIEQAQPWFHRYQQLQSNFA</sequence>
<protein>
    <submittedName>
        <fullName evidence="3">Amidase</fullName>
    </submittedName>
</protein>